<dbReference type="SUPFAM" id="SSF81901">
    <property type="entry name" value="HCP-like"/>
    <property type="match status" value="1"/>
</dbReference>
<dbReference type="InterPro" id="IPR006597">
    <property type="entry name" value="Sel1-like"/>
</dbReference>
<dbReference type="Proteomes" id="UP000829116">
    <property type="component" value="Chromosome"/>
</dbReference>
<dbReference type="Pfam" id="PF08238">
    <property type="entry name" value="Sel1"/>
    <property type="match status" value="2"/>
</dbReference>
<organism evidence="1 2">
    <name type="scientific">Moellerella wisconsensis</name>
    <dbReference type="NCBI Taxonomy" id="158849"/>
    <lineage>
        <taxon>Bacteria</taxon>
        <taxon>Pseudomonadati</taxon>
        <taxon>Pseudomonadota</taxon>
        <taxon>Gammaproteobacteria</taxon>
        <taxon>Enterobacterales</taxon>
        <taxon>Morganellaceae</taxon>
        <taxon>Moellerella</taxon>
    </lineage>
</organism>
<dbReference type="Gene3D" id="1.25.40.10">
    <property type="entry name" value="Tetratricopeptide repeat domain"/>
    <property type="match status" value="1"/>
</dbReference>
<dbReference type="RefSeq" id="WP_241542407.1">
    <property type="nucleotide sequence ID" value="NZ_CAWQWN010000001.1"/>
</dbReference>
<evidence type="ECO:0008006" key="3">
    <source>
        <dbReference type="Google" id="ProtNLM"/>
    </source>
</evidence>
<evidence type="ECO:0000313" key="2">
    <source>
        <dbReference type="Proteomes" id="UP000829116"/>
    </source>
</evidence>
<dbReference type="InterPro" id="IPR011990">
    <property type="entry name" value="TPR-like_helical_dom_sf"/>
</dbReference>
<protein>
    <recommendedName>
        <fullName evidence="3">Sel1 repeat family protein</fullName>
    </recommendedName>
</protein>
<evidence type="ECO:0000313" key="1">
    <source>
        <dbReference type="EMBL" id="UNH31371.1"/>
    </source>
</evidence>
<dbReference type="EMBL" id="CP093245">
    <property type="protein sequence ID" value="UNH31371.1"/>
    <property type="molecule type" value="Genomic_DNA"/>
</dbReference>
<accession>A0A9Q8V577</accession>
<proteinExistence type="predicted"/>
<dbReference type="AlphaFoldDB" id="A0A9Q8V577"/>
<sequence length="129" mass="14644">MIATHRHRFLTQLLIVLPMLLCRPVFSAAPFLEQIHDLGVQFINGDGVPIDLAKGRYYIQQSALLGYPLGQYHLGVLFFTGEGGTRNSEYATWWLEKDIKANNEVREMAQQALNDIQKDIVVTIKTVNE</sequence>
<gene>
    <name evidence="1" type="ORF">MNY72_03350</name>
</gene>
<reference evidence="1" key="1">
    <citation type="submission" date="2022-03" db="EMBL/GenBank/DDBJ databases">
        <title>ESBL-producing Moellerella wisconsensis and Escherichia marmotae isolated from wild game meat.</title>
        <authorList>
            <person name="Biggel M."/>
        </authorList>
    </citation>
    <scope>NUCLEOTIDE SEQUENCE</scope>
    <source>
        <strain evidence="1">W51</strain>
    </source>
</reference>
<dbReference type="SMART" id="SM00671">
    <property type="entry name" value="SEL1"/>
    <property type="match status" value="2"/>
</dbReference>
<name>A0A9Q8V577_9GAMM</name>